<dbReference type="PANTHER" id="PTHR31149:SF7">
    <property type="entry name" value="EXPRESSED PROTEIN"/>
    <property type="match status" value="1"/>
</dbReference>
<name>A0A2K3LD51_TRIPR</name>
<dbReference type="Pfam" id="PF23080">
    <property type="entry name" value="DUF7046"/>
    <property type="match status" value="1"/>
</dbReference>
<reference evidence="2 3" key="2">
    <citation type="journal article" date="2017" name="Front. Plant Sci.">
        <title>Gene Classification and Mining of Molecular Markers Useful in Red Clover (Trifolium pratense) Breeding.</title>
        <authorList>
            <person name="Istvanek J."/>
            <person name="Dluhosova J."/>
            <person name="Dluhos P."/>
            <person name="Patkova L."/>
            <person name="Nedelnik J."/>
            <person name="Repkova J."/>
        </authorList>
    </citation>
    <scope>NUCLEOTIDE SEQUENCE [LARGE SCALE GENOMIC DNA]</scope>
    <source>
        <strain evidence="3">cv. Tatra</strain>
        <tissue evidence="2">Young leaves</tissue>
    </source>
</reference>
<dbReference type="PANTHER" id="PTHR31149">
    <property type="entry name" value="EXPRESSED PROTEIN"/>
    <property type="match status" value="1"/>
</dbReference>
<evidence type="ECO:0000259" key="1">
    <source>
        <dbReference type="Pfam" id="PF23080"/>
    </source>
</evidence>
<evidence type="ECO:0000313" key="2">
    <source>
        <dbReference type="EMBL" id="PNX76414.1"/>
    </source>
</evidence>
<dbReference type="InterPro" id="IPR055474">
    <property type="entry name" value="DUF7046"/>
</dbReference>
<accession>A0A2K3LD51</accession>
<sequence>TDSSDNWEQATLFLRRSGYQIKISGTEAPVVSEKFSKDLSIKVPCGLSTQFVLTCSNGSSHPLSTYSVRELGKRKKVSQSVVRTQKGSDSTLLEPHAGICSASNAQLRSAAKLLHTVKDLAFVSLVVESLPMEK</sequence>
<protein>
    <recommendedName>
        <fullName evidence="1">DUF7046 domain-containing protein</fullName>
    </recommendedName>
</protein>
<dbReference type="AlphaFoldDB" id="A0A2K3LD51"/>
<dbReference type="Proteomes" id="UP000236291">
    <property type="component" value="Unassembled WGS sequence"/>
</dbReference>
<reference evidence="2 3" key="1">
    <citation type="journal article" date="2014" name="Am. J. Bot.">
        <title>Genome assembly and annotation for red clover (Trifolium pratense; Fabaceae).</title>
        <authorList>
            <person name="Istvanek J."/>
            <person name="Jaros M."/>
            <person name="Krenek A."/>
            <person name="Repkova J."/>
        </authorList>
    </citation>
    <scope>NUCLEOTIDE SEQUENCE [LARGE SCALE GENOMIC DNA]</scope>
    <source>
        <strain evidence="3">cv. Tatra</strain>
        <tissue evidence="2">Young leaves</tissue>
    </source>
</reference>
<evidence type="ECO:0000313" key="3">
    <source>
        <dbReference type="Proteomes" id="UP000236291"/>
    </source>
</evidence>
<gene>
    <name evidence="2" type="ORF">L195_g032362</name>
</gene>
<feature type="domain" description="DUF7046" evidence="1">
    <location>
        <begin position="5"/>
        <end position="65"/>
    </location>
</feature>
<dbReference type="ExpressionAtlas" id="A0A2K3LD51">
    <property type="expression patterns" value="baseline"/>
</dbReference>
<comment type="caution">
    <text evidence="2">The sequence shown here is derived from an EMBL/GenBank/DDBJ whole genome shotgun (WGS) entry which is preliminary data.</text>
</comment>
<feature type="non-terminal residue" evidence="2">
    <location>
        <position position="1"/>
    </location>
</feature>
<organism evidence="2 3">
    <name type="scientific">Trifolium pratense</name>
    <name type="common">Red clover</name>
    <dbReference type="NCBI Taxonomy" id="57577"/>
    <lineage>
        <taxon>Eukaryota</taxon>
        <taxon>Viridiplantae</taxon>
        <taxon>Streptophyta</taxon>
        <taxon>Embryophyta</taxon>
        <taxon>Tracheophyta</taxon>
        <taxon>Spermatophyta</taxon>
        <taxon>Magnoliopsida</taxon>
        <taxon>eudicotyledons</taxon>
        <taxon>Gunneridae</taxon>
        <taxon>Pentapetalae</taxon>
        <taxon>rosids</taxon>
        <taxon>fabids</taxon>
        <taxon>Fabales</taxon>
        <taxon>Fabaceae</taxon>
        <taxon>Papilionoideae</taxon>
        <taxon>50 kb inversion clade</taxon>
        <taxon>NPAAA clade</taxon>
        <taxon>Hologalegina</taxon>
        <taxon>IRL clade</taxon>
        <taxon>Trifolieae</taxon>
        <taxon>Trifolium</taxon>
    </lineage>
</organism>
<proteinExistence type="predicted"/>
<dbReference type="GO" id="GO:0005886">
    <property type="term" value="C:plasma membrane"/>
    <property type="evidence" value="ECO:0007669"/>
    <property type="project" value="TreeGrafter"/>
</dbReference>
<dbReference type="EMBL" id="ASHM01030615">
    <property type="protein sequence ID" value="PNX76414.1"/>
    <property type="molecule type" value="Genomic_DNA"/>
</dbReference>